<keyword evidence="3 6" id="KW-0347">Helicase</keyword>
<proteinExistence type="predicted"/>
<evidence type="ECO:0000313" key="9">
    <source>
        <dbReference type="Proteomes" id="UP000191154"/>
    </source>
</evidence>
<protein>
    <submittedName>
        <fullName evidence="8">DNA-dependent helicase II</fullName>
    </submittedName>
</protein>
<dbReference type="PANTHER" id="PTHR11070">
    <property type="entry name" value="UVRD / RECB / PCRA DNA HELICASE FAMILY MEMBER"/>
    <property type="match status" value="1"/>
</dbReference>
<dbReference type="EMBL" id="LZYZ01000006">
    <property type="protein sequence ID" value="OOM10398.1"/>
    <property type="molecule type" value="Genomic_DNA"/>
</dbReference>
<dbReference type="AlphaFoldDB" id="A0A1S8N1Z7"/>
<dbReference type="InterPro" id="IPR000212">
    <property type="entry name" value="DNA_helicase_UvrD/REP"/>
</dbReference>
<dbReference type="STRING" id="169679.CSACC_21350"/>
<evidence type="ECO:0000256" key="5">
    <source>
        <dbReference type="ARBA" id="ARBA00023125"/>
    </source>
</evidence>
<organism evidence="8 9">
    <name type="scientific">Clostridium saccharobutylicum</name>
    <dbReference type="NCBI Taxonomy" id="169679"/>
    <lineage>
        <taxon>Bacteria</taxon>
        <taxon>Bacillati</taxon>
        <taxon>Bacillota</taxon>
        <taxon>Clostridia</taxon>
        <taxon>Eubacteriales</taxon>
        <taxon>Clostridiaceae</taxon>
        <taxon>Clostridium</taxon>
    </lineage>
</organism>
<gene>
    <name evidence="8" type="ORF">CLOSAC_30190</name>
</gene>
<sequence length="741" mass="87128">MNVSQDMELENKELILSKKFYKKLANERDKRKRELIVNKMKSFEIILLKSKSKSDIPKAIWIRRIVGTNIYKFRVNSGDRILFQYIEGEDENRILFLDFCNHDSQIRTAKNQVLCMSTVGLEIDDKYEYKEDDFDKEIDEEINNDIYGRLETLKQNSVIEDEYICVSIDEGDMEFLSFEQYECISNRNKQSDLILGCAGSGKTVVAIRKLILNKEENLKSIYITCSNMIVDRVKNLYYRFIEKDNMTSFYTLRNLCFEIIGLKNPIIIEYKDFYEWFFNYALVKEYTNKVDVREIWIEIFSLIKGTAGKKQNSKELEGIISEDEYYNSEESHHDLKTRKIIYRIARIYQYWLKNNKYYDDNDLAMLSLKKITSKYKYDYVIYDEIQDLTELQLNFIYSIARNVNNIMLIGDIDQSINISKLNLDFLKNMTYGSNLKLSEKFIIKNYRNGSETINWINAFKQIKFSKFKSMGKNFEQEEEYIKEGTKPKIIYNVKNQIKILSNVDEDVNSIIIVPDESDKKELEDMGYTLGRVFSVEDVRGLEYDNIYCYNILSKFNYIWEKVLSTNSKLEDIYRIYFNMVYIAVTRAKNKVVFIEKTTPVLDSVLEKHWDKVDYESEIAMNTDKMKIKPWYKGFMLGTKSSVQENEFDEDTSKAPEPESFKESAVASIGGFVGALISGGLVGGILGIEKVDEWSQEAEKLEKTENYYQAAYAYKKAGRQADAQRCLREHEVKLSYEVNIQN</sequence>
<dbReference type="Gene3D" id="3.40.50.300">
    <property type="entry name" value="P-loop containing nucleotide triphosphate hydrolases"/>
    <property type="match status" value="1"/>
</dbReference>
<dbReference type="InterPro" id="IPR027417">
    <property type="entry name" value="P-loop_NTPase"/>
</dbReference>
<accession>A0A1S8N1Z7</accession>
<keyword evidence="4 6" id="KW-0067">ATP-binding</keyword>
<evidence type="ECO:0000256" key="1">
    <source>
        <dbReference type="ARBA" id="ARBA00022741"/>
    </source>
</evidence>
<dbReference type="GO" id="GO:0016787">
    <property type="term" value="F:hydrolase activity"/>
    <property type="evidence" value="ECO:0007669"/>
    <property type="project" value="UniProtKB-UniRule"/>
</dbReference>
<evidence type="ECO:0000256" key="2">
    <source>
        <dbReference type="ARBA" id="ARBA00022801"/>
    </source>
</evidence>
<evidence type="ECO:0000256" key="3">
    <source>
        <dbReference type="ARBA" id="ARBA00022806"/>
    </source>
</evidence>
<dbReference type="GO" id="GO:0000725">
    <property type="term" value="P:recombinational repair"/>
    <property type="evidence" value="ECO:0007669"/>
    <property type="project" value="TreeGrafter"/>
</dbReference>
<keyword evidence="2 6" id="KW-0378">Hydrolase</keyword>
<name>A0A1S8N1Z7_CLOSA</name>
<dbReference type="Proteomes" id="UP000191154">
    <property type="component" value="Unassembled WGS sequence"/>
</dbReference>
<dbReference type="InterPro" id="IPR014016">
    <property type="entry name" value="UvrD-like_ATP-bd"/>
</dbReference>
<dbReference type="RefSeq" id="WP_077866107.1">
    <property type="nucleotide sequence ID" value="NZ_LZYZ01000006.1"/>
</dbReference>
<evidence type="ECO:0000313" key="8">
    <source>
        <dbReference type="EMBL" id="OOM10398.1"/>
    </source>
</evidence>
<dbReference type="InterPro" id="IPR013986">
    <property type="entry name" value="DExx_box_DNA_helicase_dom_sf"/>
</dbReference>
<feature type="binding site" evidence="6">
    <location>
        <begin position="196"/>
        <end position="203"/>
    </location>
    <ligand>
        <name>ATP</name>
        <dbReference type="ChEBI" id="CHEBI:30616"/>
    </ligand>
</feature>
<evidence type="ECO:0000256" key="4">
    <source>
        <dbReference type="ARBA" id="ARBA00022840"/>
    </source>
</evidence>
<dbReference type="SUPFAM" id="SSF52540">
    <property type="entry name" value="P-loop containing nucleoside triphosphate hydrolases"/>
    <property type="match status" value="1"/>
</dbReference>
<dbReference type="PROSITE" id="PS51198">
    <property type="entry name" value="UVRD_HELICASE_ATP_BIND"/>
    <property type="match status" value="1"/>
</dbReference>
<dbReference type="PANTHER" id="PTHR11070:SF2">
    <property type="entry name" value="ATP-DEPENDENT DNA HELICASE SRS2"/>
    <property type="match status" value="1"/>
</dbReference>
<comment type="caution">
    <text evidence="8">The sequence shown here is derived from an EMBL/GenBank/DDBJ whole genome shotgun (WGS) entry which is preliminary data.</text>
</comment>
<dbReference type="Gene3D" id="1.10.10.160">
    <property type="match status" value="1"/>
</dbReference>
<dbReference type="GO" id="GO:0043138">
    <property type="term" value="F:3'-5' DNA helicase activity"/>
    <property type="evidence" value="ECO:0007669"/>
    <property type="project" value="TreeGrafter"/>
</dbReference>
<keyword evidence="1 6" id="KW-0547">Nucleotide-binding</keyword>
<dbReference type="Pfam" id="PF00580">
    <property type="entry name" value="UvrD-helicase"/>
    <property type="match status" value="1"/>
</dbReference>
<dbReference type="GO" id="GO:0003677">
    <property type="term" value="F:DNA binding"/>
    <property type="evidence" value="ECO:0007669"/>
    <property type="project" value="UniProtKB-KW"/>
</dbReference>
<evidence type="ECO:0000256" key="6">
    <source>
        <dbReference type="PROSITE-ProRule" id="PRU00560"/>
    </source>
</evidence>
<dbReference type="GO" id="GO:0005829">
    <property type="term" value="C:cytosol"/>
    <property type="evidence" value="ECO:0007669"/>
    <property type="project" value="TreeGrafter"/>
</dbReference>
<evidence type="ECO:0000259" key="7">
    <source>
        <dbReference type="PROSITE" id="PS51198"/>
    </source>
</evidence>
<feature type="domain" description="UvrD-like helicase ATP-binding" evidence="7">
    <location>
        <begin position="175"/>
        <end position="477"/>
    </location>
</feature>
<dbReference type="GO" id="GO:0005524">
    <property type="term" value="F:ATP binding"/>
    <property type="evidence" value="ECO:0007669"/>
    <property type="project" value="UniProtKB-UniRule"/>
</dbReference>
<keyword evidence="5" id="KW-0238">DNA-binding</keyword>
<reference evidence="8 9" key="1">
    <citation type="submission" date="2016-05" db="EMBL/GenBank/DDBJ databases">
        <title>Microbial solvent formation.</title>
        <authorList>
            <person name="Poehlein A."/>
            <person name="Montoya Solano J.D."/>
            <person name="Flitsch S."/>
            <person name="Krabben P."/>
            <person name="Duerre P."/>
            <person name="Daniel R."/>
        </authorList>
    </citation>
    <scope>NUCLEOTIDE SEQUENCE [LARGE SCALE GENOMIC DNA]</scope>
    <source>
        <strain evidence="8 9">L1-8</strain>
    </source>
</reference>